<reference evidence="9" key="1">
    <citation type="submission" date="2016-10" db="EMBL/GenBank/DDBJ databases">
        <title>Sequence of Gallionella enrichment culture.</title>
        <authorList>
            <person name="Poehlein A."/>
            <person name="Muehling M."/>
            <person name="Daniel R."/>
        </authorList>
    </citation>
    <scope>NUCLEOTIDE SEQUENCE</scope>
</reference>
<evidence type="ECO:0000313" key="9">
    <source>
        <dbReference type="EMBL" id="OIQ86228.1"/>
    </source>
</evidence>
<keyword evidence="3" id="KW-1003">Cell membrane</keyword>
<evidence type="ECO:0000256" key="1">
    <source>
        <dbReference type="ARBA" id="ARBA00004429"/>
    </source>
</evidence>
<evidence type="ECO:0000256" key="7">
    <source>
        <dbReference type="ARBA" id="ARBA00023136"/>
    </source>
</evidence>
<gene>
    <name evidence="9" type="ORF">GALL_319060</name>
</gene>
<comment type="caution">
    <text evidence="9">The sequence shown here is derived from an EMBL/GenBank/DDBJ whole genome shotgun (WGS) entry which is preliminary data.</text>
</comment>
<feature type="transmembrane region" description="Helical" evidence="8">
    <location>
        <begin position="173"/>
        <end position="192"/>
    </location>
</feature>
<sequence length="375" mass="39049">MNSITQLLAGGFLVSLVLGGAAQATQFCPQGGLREAVLEGRPQRLAAYFAATGFALLAVAGLQWLLLQGLQPSHPPYRSQQFPWGRYVLGGLLFGSGMVLARGCPMRSLVRSAQGSVQALLSLGAMSLAAFAMTSGFVFNDWIAPWIVRLKVDLGRWGWQSQGLDSLLGLYGWQARALLGLALGALVLVIAARASAGDGRRRRWAGSALVGLAVAAGYWLTAGPIGARAANDAAFMSQPPDGMGVQSFSFAGPLSDLAHFAMHARAQTFTFGVVLVLGTFLGALMSAVARREFRVQLPRASRELALRLLGALVTGAGAVLGLGCTVGHGLSGLSVLSLGSALGLACIFLGAMGTIWIESRRDAKVLLGLAVESEG</sequence>
<keyword evidence="5 8" id="KW-0812">Transmembrane</keyword>
<name>A0A1J5R2Q3_9ZZZZ</name>
<keyword evidence="7 8" id="KW-0472">Membrane</keyword>
<organism evidence="9">
    <name type="scientific">mine drainage metagenome</name>
    <dbReference type="NCBI Taxonomy" id="410659"/>
    <lineage>
        <taxon>unclassified sequences</taxon>
        <taxon>metagenomes</taxon>
        <taxon>ecological metagenomes</taxon>
    </lineage>
</organism>
<dbReference type="GO" id="GO:0005886">
    <property type="term" value="C:plasma membrane"/>
    <property type="evidence" value="ECO:0007669"/>
    <property type="project" value="UniProtKB-SubCell"/>
</dbReference>
<evidence type="ECO:0000256" key="2">
    <source>
        <dbReference type="ARBA" id="ARBA00022448"/>
    </source>
</evidence>
<evidence type="ECO:0000256" key="4">
    <source>
        <dbReference type="ARBA" id="ARBA00022519"/>
    </source>
</evidence>
<protein>
    <submittedName>
        <fullName evidence="9">Putative inner membrane protein</fullName>
    </submittedName>
</protein>
<keyword evidence="6 8" id="KW-1133">Transmembrane helix</keyword>
<evidence type="ECO:0000256" key="5">
    <source>
        <dbReference type="ARBA" id="ARBA00022692"/>
    </source>
</evidence>
<feature type="transmembrane region" description="Helical" evidence="8">
    <location>
        <begin position="269"/>
        <end position="288"/>
    </location>
</feature>
<evidence type="ECO:0000256" key="3">
    <source>
        <dbReference type="ARBA" id="ARBA00022475"/>
    </source>
</evidence>
<keyword evidence="2" id="KW-0813">Transport</keyword>
<accession>A0A1J5R2Q3</accession>
<feature type="transmembrane region" description="Helical" evidence="8">
    <location>
        <begin position="6"/>
        <end position="24"/>
    </location>
</feature>
<dbReference type="InterPro" id="IPR007272">
    <property type="entry name" value="Sulf_transp_TsuA/YedE"/>
</dbReference>
<evidence type="ECO:0000256" key="8">
    <source>
        <dbReference type="SAM" id="Phobius"/>
    </source>
</evidence>
<proteinExistence type="predicted"/>
<dbReference type="EMBL" id="MLJW01000492">
    <property type="protein sequence ID" value="OIQ86228.1"/>
    <property type="molecule type" value="Genomic_DNA"/>
</dbReference>
<dbReference type="Pfam" id="PF04143">
    <property type="entry name" value="Sulf_transp"/>
    <property type="match status" value="1"/>
</dbReference>
<feature type="transmembrane region" description="Helical" evidence="8">
    <location>
        <begin position="45"/>
        <end position="67"/>
    </location>
</feature>
<feature type="transmembrane region" description="Helical" evidence="8">
    <location>
        <begin position="87"/>
        <end position="105"/>
    </location>
</feature>
<dbReference type="PANTHER" id="PTHR30574:SF1">
    <property type="entry name" value="SULPHUR TRANSPORT DOMAIN-CONTAINING PROTEIN"/>
    <property type="match status" value="1"/>
</dbReference>
<feature type="transmembrane region" description="Helical" evidence="8">
    <location>
        <begin position="117"/>
        <end position="139"/>
    </location>
</feature>
<keyword evidence="4" id="KW-0997">Cell inner membrane</keyword>
<dbReference type="PANTHER" id="PTHR30574">
    <property type="entry name" value="INNER MEMBRANE PROTEIN YEDE"/>
    <property type="match status" value="1"/>
</dbReference>
<feature type="transmembrane region" description="Helical" evidence="8">
    <location>
        <begin position="308"/>
        <end position="330"/>
    </location>
</feature>
<feature type="transmembrane region" description="Helical" evidence="8">
    <location>
        <begin position="336"/>
        <end position="357"/>
    </location>
</feature>
<feature type="transmembrane region" description="Helical" evidence="8">
    <location>
        <begin position="204"/>
        <end position="221"/>
    </location>
</feature>
<evidence type="ECO:0000256" key="6">
    <source>
        <dbReference type="ARBA" id="ARBA00022989"/>
    </source>
</evidence>
<dbReference type="AlphaFoldDB" id="A0A1J5R2Q3"/>
<comment type="subcellular location">
    <subcellularLocation>
        <location evidence="1">Cell inner membrane</location>
        <topology evidence="1">Multi-pass membrane protein</topology>
    </subcellularLocation>
</comment>